<feature type="transmembrane region" description="Helical" evidence="7">
    <location>
        <begin position="57"/>
        <end position="74"/>
    </location>
</feature>
<keyword evidence="2" id="KW-0813">Transport</keyword>
<dbReference type="Pfam" id="PF07690">
    <property type="entry name" value="MFS_1"/>
    <property type="match status" value="1"/>
</dbReference>
<evidence type="ECO:0000313" key="9">
    <source>
        <dbReference type="EMBL" id="BCK57949.1"/>
    </source>
</evidence>
<dbReference type="Gene3D" id="1.20.1250.20">
    <property type="entry name" value="MFS general substrate transporter like domains"/>
    <property type="match status" value="1"/>
</dbReference>
<dbReference type="GeneID" id="80350148"/>
<dbReference type="SUPFAM" id="SSF103473">
    <property type="entry name" value="MFS general substrate transporter"/>
    <property type="match status" value="1"/>
</dbReference>
<dbReference type="PANTHER" id="PTHR42718">
    <property type="entry name" value="MAJOR FACILITATOR SUPERFAMILY MULTIDRUG TRANSPORTER MFSC"/>
    <property type="match status" value="1"/>
</dbReference>
<feature type="transmembrane region" description="Helical" evidence="7">
    <location>
        <begin position="170"/>
        <end position="194"/>
    </location>
</feature>
<dbReference type="PANTHER" id="PTHR42718:SF47">
    <property type="entry name" value="METHYL VIOLOGEN RESISTANCE PROTEIN SMVA"/>
    <property type="match status" value="1"/>
</dbReference>
<evidence type="ECO:0000256" key="4">
    <source>
        <dbReference type="ARBA" id="ARBA00022692"/>
    </source>
</evidence>
<keyword evidence="3" id="KW-1003">Cell membrane</keyword>
<feature type="transmembrane region" description="Helical" evidence="7">
    <location>
        <begin position="206"/>
        <end position="225"/>
    </location>
</feature>
<evidence type="ECO:0000256" key="7">
    <source>
        <dbReference type="SAM" id="Phobius"/>
    </source>
</evidence>
<evidence type="ECO:0000256" key="2">
    <source>
        <dbReference type="ARBA" id="ARBA00022448"/>
    </source>
</evidence>
<dbReference type="KEGG" id="nwl:NWFMUON74_57210"/>
<evidence type="ECO:0000256" key="1">
    <source>
        <dbReference type="ARBA" id="ARBA00004651"/>
    </source>
</evidence>
<dbReference type="PROSITE" id="PS50850">
    <property type="entry name" value="MFS"/>
    <property type="match status" value="1"/>
</dbReference>
<protein>
    <submittedName>
        <fullName evidence="9">Putative transmembrane-transport protein</fullName>
    </submittedName>
</protein>
<name>A0A7G1KVF5_9NOCA</name>
<dbReference type="Proteomes" id="UP000516173">
    <property type="component" value="Chromosome"/>
</dbReference>
<reference evidence="9 10" key="1">
    <citation type="submission" date="2020-08" db="EMBL/GenBank/DDBJ databases">
        <title>Genome Sequencing of Nocardia wallacei strain FMUON74 and assembly.</title>
        <authorList>
            <person name="Toyokawa M."/>
            <person name="Uesaka K."/>
        </authorList>
    </citation>
    <scope>NUCLEOTIDE SEQUENCE [LARGE SCALE GENOMIC DNA]</scope>
    <source>
        <strain evidence="9 10">FMUON74</strain>
    </source>
</reference>
<feature type="transmembrane region" description="Helical" evidence="7">
    <location>
        <begin position="111"/>
        <end position="132"/>
    </location>
</feature>
<sequence>MTRIDIRGTAPPGRARLGLALALLVLPVLPVSMDVSVLYLVMPTVTEQLGPSATQQLWILDIYAFLVAGLLITMGNLGDRAGRRRVLLVGAAIFGLASVLAAFAPNAGALIAARALMGVGGAMLLPSSLALIPRLFTEPRARGNAIAVWTAVAAVGSAIGPIIGGVLLHHFWWGSVFLINTPVLLVVLALGPFLLPEHRAGGRGRLDPPSVVLSIAGILSVVYAVKEAAAAGMTVWTAVAGVFGTVVLLVFVRRQRRLAEPLVAPQLFRYGRFRLAVSASLVATLSGGGMGSLTSVYLQSVAGRNALDAALLGIPAAVAIGIFSMCGAGVARRLGLRNAFVVGLGAAAAGNLLLLGTGVAGGIAWYLAGSTIAGVGYGIVLMLVPDLAVAALPPERAGSAVGVTETSLELGNALGLSLLGSLAALVFRSGGDFAPTLGETLGRTGGDPALADAAQHAFVTGMHVATTTGAGLLLFVAATAMLGSRSKPRGARVRKFPDHRR</sequence>
<dbReference type="CDD" id="cd17321">
    <property type="entry name" value="MFS_MMR_MDR_like"/>
    <property type="match status" value="1"/>
</dbReference>
<feature type="transmembrane region" description="Helical" evidence="7">
    <location>
        <begin position="310"/>
        <end position="331"/>
    </location>
</feature>
<dbReference type="GO" id="GO:0022857">
    <property type="term" value="F:transmembrane transporter activity"/>
    <property type="evidence" value="ECO:0007669"/>
    <property type="project" value="InterPro"/>
</dbReference>
<dbReference type="GO" id="GO:0005886">
    <property type="term" value="C:plasma membrane"/>
    <property type="evidence" value="ECO:0007669"/>
    <property type="project" value="UniProtKB-SubCell"/>
</dbReference>
<organism evidence="9 10">
    <name type="scientific">Nocardia wallacei</name>
    <dbReference type="NCBI Taxonomy" id="480035"/>
    <lineage>
        <taxon>Bacteria</taxon>
        <taxon>Bacillati</taxon>
        <taxon>Actinomycetota</taxon>
        <taxon>Actinomycetes</taxon>
        <taxon>Mycobacteriales</taxon>
        <taxon>Nocardiaceae</taxon>
        <taxon>Nocardia</taxon>
    </lineage>
</organism>
<feature type="transmembrane region" description="Helical" evidence="7">
    <location>
        <begin position="410"/>
        <end position="427"/>
    </location>
</feature>
<dbReference type="InterPro" id="IPR011701">
    <property type="entry name" value="MFS"/>
</dbReference>
<evidence type="ECO:0000256" key="5">
    <source>
        <dbReference type="ARBA" id="ARBA00022989"/>
    </source>
</evidence>
<feature type="transmembrane region" description="Helical" evidence="7">
    <location>
        <begin position="273"/>
        <end position="298"/>
    </location>
</feature>
<feature type="transmembrane region" description="Helical" evidence="7">
    <location>
        <begin position="144"/>
        <end position="164"/>
    </location>
</feature>
<keyword evidence="10" id="KW-1185">Reference proteome</keyword>
<comment type="subcellular location">
    <subcellularLocation>
        <location evidence="1">Cell membrane</location>
        <topology evidence="1">Multi-pass membrane protein</topology>
    </subcellularLocation>
</comment>
<evidence type="ECO:0000256" key="6">
    <source>
        <dbReference type="ARBA" id="ARBA00023136"/>
    </source>
</evidence>
<gene>
    <name evidence="9" type="ORF">NWFMUON74_57210</name>
</gene>
<feature type="transmembrane region" description="Helical" evidence="7">
    <location>
        <begin position="462"/>
        <end position="482"/>
    </location>
</feature>
<feature type="transmembrane region" description="Helical" evidence="7">
    <location>
        <begin position="231"/>
        <end position="252"/>
    </location>
</feature>
<feature type="transmembrane region" description="Helical" evidence="7">
    <location>
        <begin position="363"/>
        <end position="389"/>
    </location>
</feature>
<feature type="transmembrane region" description="Helical" evidence="7">
    <location>
        <begin position="86"/>
        <end position="105"/>
    </location>
</feature>
<dbReference type="Gene3D" id="1.20.1720.10">
    <property type="entry name" value="Multidrug resistance protein D"/>
    <property type="match status" value="1"/>
</dbReference>
<feature type="transmembrane region" description="Helical" evidence="7">
    <location>
        <begin position="338"/>
        <end position="357"/>
    </location>
</feature>
<feature type="domain" description="Major facilitator superfamily (MFS) profile" evidence="8">
    <location>
        <begin position="20"/>
        <end position="487"/>
    </location>
</feature>
<dbReference type="RefSeq" id="WP_187684776.1">
    <property type="nucleotide sequence ID" value="NZ_AP023396.1"/>
</dbReference>
<dbReference type="AlphaFoldDB" id="A0A7G1KVF5"/>
<proteinExistence type="predicted"/>
<evidence type="ECO:0000256" key="3">
    <source>
        <dbReference type="ARBA" id="ARBA00022475"/>
    </source>
</evidence>
<keyword evidence="5 7" id="KW-1133">Transmembrane helix</keyword>
<keyword evidence="4 7" id="KW-0812">Transmembrane</keyword>
<accession>A0A7G1KVF5</accession>
<dbReference type="EMBL" id="AP023396">
    <property type="protein sequence ID" value="BCK57949.1"/>
    <property type="molecule type" value="Genomic_DNA"/>
</dbReference>
<dbReference type="InterPro" id="IPR036259">
    <property type="entry name" value="MFS_trans_sf"/>
</dbReference>
<evidence type="ECO:0000259" key="8">
    <source>
        <dbReference type="PROSITE" id="PS50850"/>
    </source>
</evidence>
<dbReference type="InterPro" id="IPR020846">
    <property type="entry name" value="MFS_dom"/>
</dbReference>
<keyword evidence="6 7" id="KW-0472">Membrane</keyword>
<evidence type="ECO:0000313" key="10">
    <source>
        <dbReference type="Proteomes" id="UP000516173"/>
    </source>
</evidence>